<evidence type="ECO:0000256" key="2">
    <source>
        <dbReference type="SAM" id="Phobius"/>
    </source>
</evidence>
<reference evidence="4 6" key="2">
    <citation type="submission" date="2019-03" db="EMBL/GenBank/DDBJ databases">
        <title>Genomic Encyclopedia of Type Strains, Phase III (KMG-III): the genomes of soil and plant-associated and newly described type strains.</title>
        <authorList>
            <person name="Whitman W."/>
        </authorList>
    </citation>
    <scope>NUCLEOTIDE SEQUENCE [LARGE SCALE GENOMIC DNA]</scope>
    <source>
        <strain evidence="4 6">CECT 8301</strain>
    </source>
</reference>
<comment type="caution">
    <text evidence="3">The sequence shown here is derived from an EMBL/GenBank/DDBJ whole genome shotgun (WGS) entry which is preliminary data.</text>
</comment>
<keyword evidence="2" id="KW-1133">Transmembrane helix</keyword>
<dbReference type="PROSITE" id="PS51257">
    <property type="entry name" value="PROKAR_LIPOPROTEIN"/>
    <property type="match status" value="1"/>
</dbReference>
<keyword evidence="1" id="KW-0732">Signal</keyword>
<keyword evidence="6" id="KW-1185">Reference proteome</keyword>
<dbReference type="EMBL" id="BBNQ01000015">
    <property type="protein sequence ID" value="GAL64019.1"/>
    <property type="molecule type" value="Genomic_DNA"/>
</dbReference>
<evidence type="ECO:0000313" key="3">
    <source>
        <dbReference type="EMBL" id="GAL64019.1"/>
    </source>
</evidence>
<name>A0A090VL34_9FLAO</name>
<dbReference type="SUPFAM" id="SSF56935">
    <property type="entry name" value="Porins"/>
    <property type="match status" value="1"/>
</dbReference>
<dbReference type="OrthoDB" id="1365775at2"/>
<proteinExistence type="predicted"/>
<organism evidence="3 5">
    <name type="scientific">Algibacter lectus</name>
    <dbReference type="NCBI Taxonomy" id="221126"/>
    <lineage>
        <taxon>Bacteria</taxon>
        <taxon>Pseudomonadati</taxon>
        <taxon>Bacteroidota</taxon>
        <taxon>Flavobacteriia</taxon>
        <taxon>Flavobacteriales</taxon>
        <taxon>Flavobacteriaceae</taxon>
        <taxon>Algibacter</taxon>
    </lineage>
</organism>
<reference evidence="3 5" key="1">
    <citation type="journal article" date="2014" name="Genome Announc.">
        <title>Draft Genome Sequences of Marine Flavobacterium Algibacter lectus Strains SS8 and NR4.</title>
        <authorList>
            <person name="Takatani N."/>
            <person name="Nakanishi M."/>
            <person name="Meirelles P."/>
            <person name="Mino S."/>
            <person name="Suda W."/>
            <person name="Oshima K."/>
            <person name="Hattori M."/>
            <person name="Ohkuma M."/>
            <person name="Hosokawa M."/>
            <person name="Miyashita K."/>
            <person name="Thompson F.L."/>
            <person name="Niwa A."/>
            <person name="Sawabe T."/>
            <person name="Sawabe T."/>
        </authorList>
    </citation>
    <scope>NUCLEOTIDE SEQUENCE [LARGE SCALE GENOMIC DNA]</scope>
    <source>
        <strain evidence="3 5">JCM 19300</strain>
    </source>
</reference>
<accession>A0A090VL34</accession>
<dbReference type="EMBL" id="SORL01000009">
    <property type="protein sequence ID" value="TDY61518.1"/>
    <property type="molecule type" value="Genomic_DNA"/>
</dbReference>
<protein>
    <submittedName>
        <fullName evidence="4">Uncharacterized protein DUF2490</fullName>
    </submittedName>
</protein>
<dbReference type="Pfam" id="PF10677">
    <property type="entry name" value="DUF2490"/>
    <property type="match status" value="1"/>
</dbReference>
<gene>
    <name evidence="4" type="ORF">DFQ06_2856</name>
    <name evidence="3" type="ORF">JCM19300_3222</name>
</gene>
<evidence type="ECO:0000313" key="5">
    <source>
        <dbReference type="Proteomes" id="UP000029644"/>
    </source>
</evidence>
<dbReference type="RefSeq" id="WP_042505845.1">
    <property type="nucleotide sequence ID" value="NZ_BBNQ01000015.1"/>
</dbReference>
<dbReference type="Proteomes" id="UP000294824">
    <property type="component" value="Unassembled WGS sequence"/>
</dbReference>
<feature type="transmembrane region" description="Helical" evidence="2">
    <location>
        <begin position="12"/>
        <end position="31"/>
    </location>
</feature>
<dbReference type="Proteomes" id="UP000029644">
    <property type="component" value="Unassembled WGS sequence"/>
</dbReference>
<dbReference type="InterPro" id="IPR019619">
    <property type="entry name" value="DUF2490"/>
</dbReference>
<accession>A0A4R8M943</accession>
<dbReference type="Gene3D" id="2.40.160.40">
    <property type="entry name" value="monomeric porin ompg"/>
    <property type="match status" value="1"/>
</dbReference>
<keyword evidence="2" id="KW-0472">Membrane</keyword>
<dbReference type="AlphaFoldDB" id="A0A090VL34"/>
<dbReference type="InterPro" id="IPR053713">
    <property type="entry name" value="Bact_OM_Channel_sf"/>
</dbReference>
<sequence length="248" mass="29334">MKNQIKGVRLRHCFLLNVIWVAMLSGCLSFGQSGDSDWGSWNTIGLEYKLDKKWTFSLEEQLRLKEDISVIDEYFTQLNAEYKLFKDFKLAGGLRYIRQNDNQGNIQGYENHFRFNIDASYKHEIDDFKLGYRLRYQNKNELGVSSEEGDYANQNVRLKASVEYNINNWKLDPKFSAELFNHFEKEDDNGFSKYRLTFGTDYKIKNFGEIGVFYRFEKELNVDLPDVTNIIGLKYMYTIKNKSKKKKN</sequence>
<evidence type="ECO:0000313" key="6">
    <source>
        <dbReference type="Proteomes" id="UP000294824"/>
    </source>
</evidence>
<keyword evidence="2" id="KW-0812">Transmembrane</keyword>
<evidence type="ECO:0000256" key="1">
    <source>
        <dbReference type="ARBA" id="ARBA00022729"/>
    </source>
</evidence>
<evidence type="ECO:0000313" key="4">
    <source>
        <dbReference type="EMBL" id="TDY61518.1"/>
    </source>
</evidence>